<dbReference type="KEGG" id="gfs:119642888"/>
<organism evidence="1 2">
    <name type="scientific">Glossina fuscipes</name>
    <dbReference type="NCBI Taxonomy" id="7396"/>
    <lineage>
        <taxon>Eukaryota</taxon>
        <taxon>Metazoa</taxon>
        <taxon>Ecdysozoa</taxon>
        <taxon>Arthropoda</taxon>
        <taxon>Hexapoda</taxon>
        <taxon>Insecta</taxon>
        <taxon>Pterygota</taxon>
        <taxon>Neoptera</taxon>
        <taxon>Endopterygota</taxon>
        <taxon>Diptera</taxon>
        <taxon>Brachycera</taxon>
        <taxon>Muscomorpha</taxon>
        <taxon>Hippoboscoidea</taxon>
        <taxon>Glossinidae</taxon>
        <taxon>Glossina</taxon>
    </lineage>
</organism>
<accession>A0A9C5ZCS9</accession>
<dbReference type="RefSeq" id="XP_037898116.1">
    <property type="nucleotide sequence ID" value="XM_038042188.1"/>
</dbReference>
<evidence type="ECO:0000313" key="1">
    <source>
        <dbReference type="Proteomes" id="UP000092443"/>
    </source>
</evidence>
<name>A0A9C5ZCS9_9MUSC</name>
<keyword evidence="1" id="KW-1185">Reference proteome</keyword>
<protein>
    <submittedName>
        <fullName evidence="2">Uncharacterized protein LOC119642888</fullName>
    </submittedName>
</protein>
<evidence type="ECO:0000313" key="2">
    <source>
        <dbReference type="RefSeq" id="XP_037898116.1"/>
    </source>
</evidence>
<dbReference type="AlphaFoldDB" id="A0A9C5ZCS9"/>
<proteinExistence type="predicted"/>
<gene>
    <name evidence="2" type="primary">LOC119642888</name>
</gene>
<sequence>MEKKLSSPLIIYADIEAVLKPIEVLTRSEGTRPIQQHEAFAVSYYVKHVYNEECDEVCGETCITEFLGHMQRKMEDLYQLYWTNFSSPKELLQNEQHYCKRRERRENHGK</sequence>
<reference evidence="2" key="1">
    <citation type="submission" date="2025-08" db="UniProtKB">
        <authorList>
            <consortium name="RefSeq"/>
        </authorList>
    </citation>
    <scope>IDENTIFICATION</scope>
    <source>
        <tissue evidence="2">Whole body pupa</tissue>
    </source>
</reference>
<dbReference type="Proteomes" id="UP000092443">
    <property type="component" value="Unplaced"/>
</dbReference>
<dbReference type="GeneID" id="119642888"/>
<feature type="non-terminal residue" evidence="2">
    <location>
        <position position="110"/>
    </location>
</feature>